<keyword evidence="3" id="KW-1185">Reference proteome</keyword>
<feature type="region of interest" description="Disordered" evidence="1">
    <location>
        <begin position="17"/>
        <end position="122"/>
    </location>
</feature>
<gene>
    <name evidence="2" type="ORF">ACFFX0_13800</name>
</gene>
<sequence>MRSCTVRVRPICRPCARAGRTRASRMRSPARAKVVRSQSASSALGPRGPASAALPEVEAGDGVGAGVGEGARRAARSASSTSAAGRPSTSGPTPSSRVASSFTRVMVPSSSTPMTPSPTLCSSAWRDWCSPAISSGPAP</sequence>
<evidence type="ECO:0000256" key="1">
    <source>
        <dbReference type="SAM" id="MobiDB-lite"/>
    </source>
</evidence>
<feature type="compositionally biased region" description="Basic residues" evidence="1">
    <location>
        <begin position="19"/>
        <end position="34"/>
    </location>
</feature>
<reference evidence="2 3" key="1">
    <citation type="submission" date="2024-09" db="EMBL/GenBank/DDBJ databases">
        <authorList>
            <person name="Sun Q."/>
            <person name="Mori K."/>
        </authorList>
    </citation>
    <scope>NUCLEOTIDE SEQUENCE [LARGE SCALE GENOMIC DNA]</scope>
    <source>
        <strain evidence="2 3">CCM 7609</strain>
    </source>
</reference>
<evidence type="ECO:0000313" key="3">
    <source>
        <dbReference type="Proteomes" id="UP001589575"/>
    </source>
</evidence>
<comment type="caution">
    <text evidence="2">The sequence shown here is derived from an EMBL/GenBank/DDBJ whole genome shotgun (WGS) entry which is preliminary data.</text>
</comment>
<name>A0ABV5FZU4_9MICC</name>
<protein>
    <submittedName>
        <fullName evidence="2">Uncharacterized protein</fullName>
    </submittedName>
</protein>
<feature type="compositionally biased region" description="Low complexity" evidence="1">
    <location>
        <begin position="76"/>
        <end position="97"/>
    </location>
</feature>
<organism evidence="2 3">
    <name type="scientific">Citricoccus parietis</name>
    <dbReference type="NCBI Taxonomy" id="592307"/>
    <lineage>
        <taxon>Bacteria</taxon>
        <taxon>Bacillati</taxon>
        <taxon>Actinomycetota</taxon>
        <taxon>Actinomycetes</taxon>
        <taxon>Micrococcales</taxon>
        <taxon>Micrococcaceae</taxon>
        <taxon>Citricoccus</taxon>
    </lineage>
</organism>
<dbReference type="EMBL" id="JBHMFI010000001">
    <property type="protein sequence ID" value="MFB9072217.1"/>
    <property type="molecule type" value="Genomic_DNA"/>
</dbReference>
<accession>A0ABV5FZU4</accession>
<feature type="compositionally biased region" description="Low complexity" evidence="1">
    <location>
        <begin position="105"/>
        <end position="119"/>
    </location>
</feature>
<dbReference type="Proteomes" id="UP001589575">
    <property type="component" value="Unassembled WGS sequence"/>
</dbReference>
<proteinExistence type="predicted"/>
<evidence type="ECO:0000313" key="2">
    <source>
        <dbReference type="EMBL" id="MFB9072217.1"/>
    </source>
</evidence>